<dbReference type="AlphaFoldDB" id="D8TBR8"/>
<name>D8TBR8_SELML</name>
<keyword evidence="4" id="KW-1185">Reference proteome</keyword>
<dbReference type="InterPro" id="IPR002885">
    <property type="entry name" value="PPR_rpt"/>
</dbReference>
<keyword evidence="1" id="KW-0677">Repeat</keyword>
<dbReference type="GO" id="GO:0003723">
    <property type="term" value="F:RNA binding"/>
    <property type="evidence" value="ECO:0007669"/>
    <property type="project" value="InterPro"/>
</dbReference>
<evidence type="ECO:0008006" key="5">
    <source>
        <dbReference type="Google" id="ProtNLM"/>
    </source>
</evidence>
<evidence type="ECO:0000256" key="2">
    <source>
        <dbReference type="PROSITE-ProRule" id="PRU00708"/>
    </source>
</evidence>
<feature type="repeat" description="PPR" evidence="2">
    <location>
        <begin position="67"/>
        <end position="101"/>
    </location>
</feature>
<accession>D8TBR8</accession>
<dbReference type="EMBL" id="GL377712">
    <property type="protein sequence ID" value="EFJ05897.1"/>
    <property type="molecule type" value="Genomic_DNA"/>
</dbReference>
<dbReference type="NCBIfam" id="TIGR00756">
    <property type="entry name" value="PPR"/>
    <property type="match status" value="4"/>
</dbReference>
<feature type="repeat" description="PPR" evidence="2">
    <location>
        <begin position="5"/>
        <end position="39"/>
    </location>
</feature>
<dbReference type="GO" id="GO:0009451">
    <property type="term" value="P:RNA modification"/>
    <property type="evidence" value="ECO:0007669"/>
    <property type="project" value="InterPro"/>
</dbReference>
<dbReference type="InterPro" id="IPR011990">
    <property type="entry name" value="TPR-like_helical_dom_sf"/>
</dbReference>
<dbReference type="PANTHER" id="PTHR47926">
    <property type="entry name" value="PENTATRICOPEPTIDE REPEAT-CONTAINING PROTEIN"/>
    <property type="match status" value="1"/>
</dbReference>
<dbReference type="SUPFAM" id="SSF48452">
    <property type="entry name" value="TPR-like"/>
    <property type="match status" value="1"/>
</dbReference>
<dbReference type="PROSITE" id="PS51375">
    <property type="entry name" value="PPR"/>
    <property type="match status" value="3"/>
</dbReference>
<dbReference type="InterPro" id="IPR046960">
    <property type="entry name" value="PPR_At4g14850-like_plant"/>
</dbReference>
<organism evidence="4">
    <name type="scientific">Selaginella moellendorffii</name>
    <name type="common">Spikemoss</name>
    <dbReference type="NCBI Taxonomy" id="88036"/>
    <lineage>
        <taxon>Eukaryota</taxon>
        <taxon>Viridiplantae</taxon>
        <taxon>Streptophyta</taxon>
        <taxon>Embryophyta</taxon>
        <taxon>Tracheophyta</taxon>
        <taxon>Lycopodiopsida</taxon>
        <taxon>Selaginellales</taxon>
        <taxon>Selaginellaceae</taxon>
        <taxon>Selaginella</taxon>
    </lineage>
</organism>
<dbReference type="STRING" id="88036.D8TBR8"/>
<dbReference type="FunFam" id="1.25.40.10:FF:000158">
    <property type="entry name" value="pentatricopeptide repeat-containing protein At2g33680"/>
    <property type="match status" value="1"/>
</dbReference>
<dbReference type="KEGG" id="smo:SELMODRAFT_136371"/>
<dbReference type="PANTHER" id="PTHR47926:SF382">
    <property type="entry name" value="PENTACOTRIPEPTIDE-REPEAT REGION OF PRORP DOMAIN-CONTAINING PROTEIN"/>
    <property type="match status" value="1"/>
</dbReference>
<feature type="repeat" description="PPR" evidence="2">
    <location>
        <begin position="198"/>
        <end position="234"/>
    </location>
</feature>
<proteinExistence type="predicted"/>
<sequence>MPDRTVTSWTALVAMYAQNGYFGMAKEVFYRMPERNTLAWNAMIQGLSLKGDVLGAKEVFDAMPERDLVAWTTIVTSYAQNGHFREAIHLFSHMPERDLVPWNALITALAQGGRPDDAITLFQLIPVKNITAWSAIVGAIAHSGDVEGAKLAFSAMPTRDLAAWNILVQGFIATSAIEAAMEVFSRMPQRDTGDANPDALTFNAILTACSHAGRAIDRGFHYFAMMIAEHGIAPLADHFQCLIDGLCRSTHLARAYELLTTMPHRADMVSWTIFLAACRVYGETDLAALAARCAVELSPEESSSYVLLFNTYIDSIDRVGDRFEPIDLLEELSQHN</sequence>
<dbReference type="Proteomes" id="UP000001514">
    <property type="component" value="Unassembled WGS sequence"/>
</dbReference>
<dbReference type="HOGENOM" id="CLU_002706_0_0_1"/>
<gene>
    <name evidence="3" type="ORF">SELMODRAFT_136371</name>
</gene>
<dbReference type="eggNOG" id="KOG4197">
    <property type="taxonomic scope" value="Eukaryota"/>
</dbReference>
<dbReference type="GO" id="GO:0048731">
    <property type="term" value="P:system development"/>
    <property type="evidence" value="ECO:0007669"/>
    <property type="project" value="UniProtKB-ARBA"/>
</dbReference>
<evidence type="ECO:0000313" key="3">
    <source>
        <dbReference type="EMBL" id="EFJ05897.1"/>
    </source>
</evidence>
<reference evidence="3 4" key="1">
    <citation type="journal article" date="2011" name="Science">
        <title>The Selaginella genome identifies genetic changes associated with the evolution of vascular plants.</title>
        <authorList>
            <person name="Banks J.A."/>
            <person name="Nishiyama T."/>
            <person name="Hasebe M."/>
            <person name="Bowman J.L."/>
            <person name="Gribskov M."/>
            <person name="dePamphilis C."/>
            <person name="Albert V.A."/>
            <person name="Aono N."/>
            <person name="Aoyama T."/>
            <person name="Ambrose B.A."/>
            <person name="Ashton N.W."/>
            <person name="Axtell M.J."/>
            <person name="Barker E."/>
            <person name="Barker M.S."/>
            <person name="Bennetzen J.L."/>
            <person name="Bonawitz N.D."/>
            <person name="Chapple C."/>
            <person name="Cheng C."/>
            <person name="Correa L.G."/>
            <person name="Dacre M."/>
            <person name="DeBarry J."/>
            <person name="Dreyer I."/>
            <person name="Elias M."/>
            <person name="Engstrom E.M."/>
            <person name="Estelle M."/>
            <person name="Feng L."/>
            <person name="Finet C."/>
            <person name="Floyd S.K."/>
            <person name="Frommer W.B."/>
            <person name="Fujita T."/>
            <person name="Gramzow L."/>
            <person name="Gutensohn M."/>
            <person name="Harholt J."/>
            <person name="Hattori M."/>
            <person name="Heyl A."/>
            <person name="Hirai T."/>
            <person name="Hiwatashi Y."/>
            <person name="Ishikawa M."/>
            <person name="Iwata M."/>
            <person name="Karol K.G."/>
            <person name="Koehler B."/>
            <person name="Kolukisaoglu U."/>
            <person name="Kubo M."/>
            <person name="Kurata T."/>
            <person name="Lalonde S."/>
            <person name="Li K."/>
            <person name="Li Y."/>
            <person name="Litt A."/>
            <person name="Lyons E."/>
            <person name="Manning G."/>
            <person name="Maruyama T."/>
            <person name="Michael T.P."/>
            <person name="Mikami K."/>
            <person name="Miyazaki S."/>
            <person name="Morinaga S."/>
            <person name="Murata T."/>
            <person name="Mueller-Roeber B."/>
            <person name="Nelson D.R."/>
            <person name="Obara M."/>
            <person name="Oguri Y."/>
            <person name="Olmstead R.G."/>
            <person name="Onodera N."/>
            <person name="Petersen B.L."/>
            <person name="Pils B."/>
            <person name="Prigge M."/>
            <person name="Rensing S.A."/>
            <person name="Riano-Pachon D.M."/>
            <person name="Roberts A.W."/>
            <person name="Sato Y."/>
            <person name="Scheller H.V."/>
            <person name="Schulz B."/>
            <person name="Schulz C."/>
            <person name="Shakirov E.V."/>
            <person name="Shibagaki N."/>
            <person name="Shinohara N."/>
            <person name="Shippen D.E."/>
            <person name="Soerensen I."/>
            <person name="Sotooka R."/>
            <person name="Sugimoto N."/>
            <person name="Sugita M."/>
            <person name="Sumikawa N."/>
            <person name="Tanurdzic M."/>
            <person name="Theissen G."/>
            <person name="Ulvskov P."/>
            <person name="Wakazuki S."/>
            <person name="Weng J.K."/>
            <person name="Willats W.W."/>
            <person name="Wipf D."/>
            <person name="Wolf P.G."/>
            <person name="Yang L."/>
            <person name="Zimmer A.D."/>
            <person name="Zhu Q."/>
            <person name="Mitros T."/>
            <person name="Hellsten U."/>
            <person name="Loque D."/>
            <person name="Otillar R."/>
            <person name="Salamov A."/>
            <person name="Schmutz J."/>
            <person name="Shapiro H."/>
            <person name="Lindquist E."/>
            <person name="Lucas S."/>
            <person name="Rokhsar D."/>
            <person name="Grigoriev I.V."/>
        </authorList>
    </citation>
    <scope>NUCLEOTIDE SEQUENCE [LARGE SCALE GENOMIC DNA]</scope>
</reference>
<dbReference type="Gene3D" id="1.25.40.10">
    <property type="entry name" value="Tetratricopeptide repeat domain"/>
    <property type="match status" value="3"/>
</dbReference>
<protein>
    <recommendedName>
        <fullName evidence="5">Pentacotripeptide-repeat region of PRORP domain-containing protein</fullName>
    </recommendedName>
</protein>
<evidence type="ECO:0000256" key="1">
    <source>
        <dbReference type="ARBA" id="ARBA00022737"/>
    </source>
</evidence>
<dbReference type="Pfam" id="PF01535">
    <property type="entry name" value="PPR"/>
    <property type="match status" value="5"/>
</dbReference>
<dbReference type="InParanoid" id="D8TBR8"/>
<dbReference type="Gramene" id="EFJ05897">
    <property type="protein sequence ID" value="EFJ05897"/>
    <property type="gene ID" value="SELMODRAFT_136371"/>
</dbReference>
<evidence type="ECO:0000313" key="4">
    <source>
        <dbReference type="Proteomes" id="UP000001514"/>
    </source>
</evidence>